<dbReference type="InterPro" id="IPR000014">
    <property type="entry name" value="PAS"/>
</dbReference>
<dbReference type="InterPro" id="IPR005467">
    <property type="entry name" value="His_kinase_dom"/>
</dbReference>
<accession>A0A7V2SZP4</accession>
<gene>
    <name evidence="5" type="ORF">ENJ63_05005</name>
</gene>
<dbReference type="InterPro" id="IPR036890">
    <property type="entry name" value="HATPase_C_sf"/>
</dbReference>
<feature type="non-terminal residue" evidence="5">
    <location>
        <position position="1"/>
    </location>
</feature>
<dbReference type="PROSITE" id="PS50109">
    <property type="entry name" value="HIS_KIN"/>
    <property type="match status" value="1"/>
</dbReference>
<dbReference type="Pfam" id="PF02518">
    <property type="entry name" value="HATPase_c"/>
    <property type="match status" value="1"/>
</dbReference>
<sequence>RFLLRLLDMQPIAIVLVHKRKVVFATRYLENILGWRVEEVLGQSTEIFFPSRGSWESFGRIMYSALEKNEEHIFQWGLVTKSGAKRICEIYTQRIEKLEDSWLVLSSVRDVTEEIKNKEKLHEEKVAAEKESEDLRTRLDREVELLKLVIRHLPMGFGILHDGKFVHKNQRLLDHIGERLDQYLEGCSLLDRARKFHQEMIDIRKDSEVRYILFTKFWVEEGDYCFIITQDITDTVKMQKDIDLIVEARAASALSGERLALMGRLLSEIIHEINTPLTYMKTNLHVFEAYISGIRRWIEGLHVQPEKKMEVESLLKEASEIMKSLDFGVQKIENIVRSVKAFSRPKDKLLEEVGVELSSAIKDAVVLTWNRLKRWMKVYVNGHQILQDFEVPNLRVKIRGEQALIVQLFVILFNNALEAAMERRIKGACCWVDVSVTRDEVCVSFRDNCGGIEASQVSRLFESFYTSKEEGTGLGLWILKEIMNALGGTLEARNTREPRGFQVLMRFKRAG</sequence>
<dbReference type="InterPro" id="IPR004358">
    <property type="entry name" value="Sig_transdc_His_kin-like_C"/>
</dbReference>
<dbReference type="Gene3D" id="3.30.565.10">
    <property type="entry name" value="Histidine kinase-like ATPase, C-terminal domain"/>
    <property type="match status" value="1"/>
</dbReference>
<proteinExistence type="predicted"/>
<dbReference type="Pfam" id="PF13426">
    <property type="entry name" value="PAS_9"/>
    <property type="match status" value="1"/>
</dbReference>
<dbReference type="Gene3D" id="3.30.450.20">
    <property type="entry name" value="PAS domain"/>
    <property type="match status" value="1"/>
</dbReference>
<evidence type="ECO:0000256" key="3">
    <source>
        <dbReference type="SAM" id="Coils"/>
    </source>
</evidence>
<feature type="domain" description="Histidine kinase" evidence="4">
    <location>
        <begin position="268"/>
        <end position="511"/>
    </location>
</feature>
<keyword evidence="3" id="KW-0175">Coiled coil</keyword>
<evidence type="ECO:0000259" key="4">
    <source>
        <dbReference type="PROSITE" id="PS50109"/>
    </source>
</evidence>
<dbReference type="PANTHER" id="PTHR43065">
    <property type="entry name" value="SENSOR HISTIDINE KINASE"/>
    <property type="match status" value="1"/>
</dbReference>
<dbReference type="SUPFAM" id="SSF55785">
    <property type="entry name" value="PYP-like sensor domain (PAS domain)"/>
    <property type="match status" value="1"/>
</dbReference>
<dbReference type="Proteomes" id="UP000885797">
    <property type="component" value="Unassembled WGS sequence"/>
</dbReference>
<evidence type="ECO:0000256" key="1">
    <source>
        <dbReference type="ARBA" id="ARBA00000085"/>
    </source>
</evidence>
<dbReference type="SUPFAM" id="SSF55874">
    <property type="entry name" value="ATPase domain of HSP90 chaperone/DNA topoisomerase II/histidine kinase"/>
    <property type="match status" value="1"/>
</dbReference>
<dbReference type="EMBL" id="DRND01000398">
    <property type="protein sequence ID" value="HFC47224.1"/>
    <property type="molecule type" value="Genomic_DNA"/>
</dbReference>
<dbReference type="InterPro" id="IPR003594">
    <property type="entry name" value="HATPase_dom"/>
</dbReference>
<dbReference type="NCBIfam" id="TIGR00229">
    <property type="entry name" value="sensory_box"/>
    <property type="match status" value="1"/>
</dbReference>
<name>A0A7V2SZP4_9BACT</name>
<comment type="catalytic activity">
    <reaction evidence="1">
        <text>ATP + protein L-histidine = ADP + protein N-phospho-L-histidine.</text>
        <dbReference type="EC" id="2.7.13.3"/>
    </reaction>
</comment>
<dbReference type="GO" id="GO:0004673">
    <property type="term" value="F:protein histidine kinase activity"/>
    <property type="evidence" value="ECO:0007669"/>
    <property type="project" value="UniProtKB-EC"/>
</dbReference>
<dbReference type="InterPro" id="IPR035965">
    <property type="entry name" value="PAS-like_dom_sf"/>
</dbReference>
<evidence type="ECO:0000313" key="5">
    <source>
        <dbReference type="EMBL" id="HFC47224.1"/>
    </source>
</evidence>
<dbReference type="AlphaFoldDB" id="A0A7V2SZP4"/>
<organism evidence="5">
    <name type="scientific">Dissulfuribacter thermophilus</name>
    <dbReference type="NCBI Taxonomy" id="1156395"/>
    <lineage>
        <taxon>Bacteria</taxon>
        <taxon>Pseudomonadati</taxon>
        <taxon>Thermodesulfobacteriota</taxon>
        <taxon>Dissulfuribacteria</taxon>
        <taxon>Dissulfuribacterales</taxon>
        <taxon>Dissulfuribacteraceae</taxon>
        <taxon>Dissulfuribacter</taxon>
    </lineage>
</organism>
<dbReference type="SMART" id="SM00387">
    <property type="entry name" value="HATPase_c"/>
    <property type="match status" value="1"/>
</dbReference>
<protein>
    <recommendedName>
        <fullName evidence="2">histidine kinase</fullName>
        <ecNumber evidence="2">2.7.13.3</ecNumber>
    </recommendedName>
</protein>
<dbReference type="Gene3D" id="1.10.287.130">
    <property type="match status" value="1"/>
</dbReference>
<dbReference type="PANTHER" id="PTHR43065:SF42">
    <property type="entry name" value="TWO-COMPONENT SENSOR PPRA"/>
    <property type="match status" value="1"/>
</dbReference>
<feature type="coiled-coil region" evidence="3">
    <location>
        <begin position="111"/>
        <end position="138"/>
    </location>
</feature>
<dbReference type="PRINTS" id="PR00344">
    <property type="entry name" value="BCTRLSENSOR"/>
</dbReference>
<reference evidence="5" key="1">
    <citation type="journal article" date="2020" name="mSystems">
        <title>Genome- and Community-Level Interaction Insights into Carbon Utilization and Element Cycling Functions of Hydrothermarchaeota in Hydrothermal Sediment.</title>
        <authorList>
            <person name="Zhou Z."/>
            <person name="Liu Y."/>
            <person name="Xu W."/>
            <person name="Pan J."/>
            <person name="Luo Z.H."/>
            <person name="Li M."/>
        </authorList>
    </citation>
    <scope>NUCLEOTIDE SEQUENCE [LARGE SCALE GENOMIC DNA]</scope>
    <source>
        <strain evidence="5">HyVt-503</strain>
    </source>
</reference>
<evidence type="ECO:0000256" key="2">
    <source>
        <dbReference type="ARBA" id="ARBA00012438"/>
    </source>
</evidence>
<comment type="caution">
    <text evidence="5">The sequence shown here is derived from an EMBL/GenBank/DDBJ whole genome shotgun (WGS) entry which is preliminary data.</text>
</comment>
<dbReference type="EC" id="2.7.13.3" evidence="2"/>